<feature type="transmembrane region" description="Helical" evidence="1">
    <location>
        <begin position="336"/>
        <end position="355"/>
    </location>
</feature>
<dbReference type="PaxDb" id="6239-F48C1.2"/>
<dbReference type="HOGENOM" id="CLU_069894_0_0_1"/>
<accession>O01573</accession>
<dbReference type="eggNOG" id="ENOG502TG07">
    <property type="taxonomic scope" value="Eukaryota"/>
</dbReference>
<keyword evidence="1" id="KW-0472">Membrane</keyword>
<dbReference type="PANTHER" id="PTHR31006:SF3">
    <property type="entry name" value="F-BOX DOMAIN-CONTAINING PROTEIN-RELATED"/>
    <property type="match status" value="1"/>
</dbReference>
<organism evidence="3 4">
    <name type="scientific">Caenorhabditis elegans</name>
    <dbReference type="NCBI Taxonomy" id="6239"/>
    <lineage>
        <taxon>Eukaryota</taxon>
        <taxon>Metazoa</taxon>
        <taxon>Ecdysozoa</taxon>
        <taxon>Nematoda</taxon>
        <taxon>Chromadorea</taxon>
        <taxon>Rhabditida</taxon>
        <taxon>Rhabditina</taxon>
        <taxon>Rhabditomorpha</taxon>
        <taxon>Rhabditoidea</taxon>
        <taxon>Rhabditidae</taxon>
        <taxon>Peloderinae</taxon>
        <taxon>Caenorhabditis</taxon>
    </lineage>
</organism>
<reference evidence="3 4" key="1">
    <citation type="journal article" date="1998" name="Science">
        <title>Genome sequence of the nematode C. elegans: a platform for investigating biology.</title>
        <authorList>
            <consortium name="The C. elegans sequencing consortium"/>
            <person name="Sulson J.E."/>
            <person name="Waterston R."/>
        </authorList>
    </citation>
    <scope>NUCLEOTIDE SEQUENCE [LARGE SCALE GENOMIC DNA]</scope>
    <source>
        <strain evidence="3 4">Bristol N2</strain>
    </source>
</reference>
<evidence type="ECO:0000259" key="2">
    <source>
        <dbReference type="SMART" id="SM00256"/>
    </source>
</evidence>
<dbReference type="FunCoup" id="O01573">
    <property type="interactions" value="877"/>
</dbReference>
<dbReference type="OMA" id="TDNPSKH"/>
<dbReference type="InterPro" id="IPR042317">
    <property type="entry name" value="She-1-like"/>
</dbReference>
<gene>
    <name evidence="3 5" type="primary">fbxa-145</name>
    <name evidence="3" type="ORF">CELE_F48C1.2</name>
    <name evidence="5" type="ORF">F48C1.2</name>
</gene>
<evidence type="ECO:0000256" key="1">
    <source>
        <dbReference type="SAM" id="Phobius"/>
    </source>
</evidence>
<proteinExistence type="predicted"/>
<protein>
    <submittedName>
        <fullName evidence="3">F-box domain-containing protein</fullName>
    </submittedName>
</protein>
<keyword evidence="1" id="KW-1133">Transmembrane helix</keyword>
<evidence type="ECO:0000313" key="5">
    <source>
        <dbReference type="WormBase" id="F48C1.2"/>
    </source>
</evidence>
<dbReference type="Proteomes" id="UP000001940">
    <property type="component" value="Chromosome I"/>
</dbReference>
<feature type="domain" description="F-box" evidence="2">
    <location>
        <begin position="22"/>
        <end position="62"/>
    </location>
</feature>
<keyword evidence="1" id="KW-0812">Transmembrane</keyword>
<keyword evidence="4" id="KW-1185">Reference proteome</keyword>
<evidence type="ECO:0000313" key="3">
    <source>
        <dbReference type="EMBL" id="CCD62469.1"/>
    </source>
</evidence>
<dbReference type="OrthoDB" id="5849762at2759"/>
<dbReference type="UCSC" id="F48C1.2">
    <property type="organism name" value="c. elegans"/>
</dbReference>
<dbReference type="GeneID" id="185972"/>
<sequence length="362" mass="41913">MGNCSGTAKVELLESFENWNKLPPEIKLECMKHLDFKTRFIMRSVSRTERILVDSHNFKLDSVRIEGLLPYPMNTIIQSSFDTQKITIKSGNHEQCVVHMRNRLRFNETIVPLLVFILKNATINDFSIETILNIDWSKVLQDALNSKSLSIRSFSGVLLKFQEAFFFVNKLNYTSKSIYLDGHGCKNFPIDQLISIESVSNASLLQIRDVQSKDIIWKIANKWIETDAAIGTRFQLTSMSKEIITQFSSHFKNRIISASDVEILIRTDNPMKHILLKLARTWRVARPFTCIVISAETEQSEFVNFGMWVSKKVIPLWEYISLFLADEFNDDDGLNLSSFLILLLHCIWLIFSMLFKRTFYGQ</sequence>
<dbReference type="Bgee" id="WBGene00018595">
    <property type="expression patterns" value="Expressed in germ line (C elegans) and 3 other cell types or tissues"/>
</dbReference>
<dbReference type="STRING" id="6239.F48C1.2.1"/>
<dbReference type="AGR" id="WB:WBGene00018595"/>
<evidence type="ECO:0000313" key="4">
    <source>
        <dbReference type="Proteomes" id="UP000001940"/>
    </source>
</evidence>
<dbReference type="InterPro" id="IPR001810">
    <property type="entry name" value="F-box_dom"/>
</dbReference>
<dbReference type="PANTHER" id="PTHR31006">
    <property type="entry name" value="F-BOX DOMAIN-CONTAINING PROTEIN-RELATED-RELATED"/>
    <property type="match status" value="1"/>
</dbReference>
<dbReference type="CTD" id="185972"/>
<dbReference type="Pfam" id="PF00646">
    <property type="entry name" value="F-box"/>
    <property type="match status" value="1"/>
</dbReference>
<name>O01573_CAEEL</name>
<dbReference type="RefSeq" id="NP_491567.2">
    <property type="nucleotide sequence ID" value="NM_059166.4"/>
</dbReference>
<dbReference type="PhylomeDB" id="O01573"/>
<dbReference type="KEGG" id="cel:CELE_F48C1.2"/>
<dbReference type="WormBase" id="F48C1.2">
    <property type="protein sequence ID" value="CE34311"/>
    <property type="gene ID" value="WBGene00018595"/>
    <property type="gene designation" value="fbxa-145"/>
</dbReference>
<dbReference type="EMBL" id="BX284601">
    <property type="protein sequence ID" value="CCD62469.1"/>
    <property type="molecule type" value="Genomic_DNA"/>
</dbReference>
<dbReference type="SMART" id="SM00256">
    <property type="entry name" value="FBOX"/>
    <property type="match status" value="1"/>
</dbReference>
<dbReference type="InParanoid" id="O01573"/>
<dbReference type="AlphaFoldDB" id="O01573"/>
<dbReference type="PIR" id="T29544">
    <property type="entry name" value="T29544"/>
</dbReference>